<reference evidence="2" key="1">
    <citation type="submission" date="2024-05" db="EMBL/GenBank/DDBJ databases">
        <title>Complete genome sequence of bacteriophages Merry and Sunny infecting Microbacterium sp. isolated from an alkaline commercial outdoor algal pond.</title>
        <authorList>
            <person name="Levesque A.V."/>
            <person name="Rabines A.J."/>
            <person name="Alrubaiaan E."/>
            <person name="Oliver A."/>
            <person name="Allen E.E."/>
            <person name="Hazlebeck D."/>
            <person name="Pinowska A."/>
            <person name="Traller J.C."/>
            <person name="Zeigler Allen L."/>
        </authorList>
    </citation>
    <scope>NUCLEOTIDE SEQUENCE</scope>
</reference>
<feature type="domain" description="HNH nuclease" evidence="1">
    <location>
        <begin position="43"/>
        <end position="91"/>
    </location>
</feature>
<name>A0AAU7J7L6_9VIRU</name>
<dbReference type="GO" id="GO:0004519">
    <property type="term" value="F:endonuclease activity"/>
    <property type="evidence" value="ECO:0007669"/>
    <property type="project" value="UniProtKB-KW"/>
</dbReference>
<sequence length="99" mass="11362">MRMYNRMMSRCVPGPGGCIMWTGAVGKNGYGNIGLWNPRRIEYVHRLAYRVEVGPIPEGYQIDHVRKSGCTSILCVNRHHLEAVTQAENLRRQHERQLA</sequence>
<dbReference type="EMBL" id="PP763431">
    <property type="protein sequence ID" value="XBN42108.1"/>
    <property type="molecule type" value="Genomic_DNA"/>
</dbReference>
<dbReference type="SUPFAM" id="SSF54060">
    <property type="entry name" value="His-Me finger endonucleases"/>
    <property type="match status" value="1"/>
</dbReference>
<protein>
    <submittedName>
        <fullName evidence="2">HNH endonuclease</fullName>
    </submittedName>
</protein>
<dbReference type="InterPro" id="IPR044925">
    <property type="entry name" value="His-Me_finger_sf"/>
</dbReference>
<dbReference type="Gene3D" id="3.90.75.20">
    <property type="match status" value="1"/>
</dbReference>
<accession>A0AAU7J7L6</accession>
<keyword evidence="2" id="KW-0255">Endonuclease</keyword>
<dbReference type="Pfam" id="PF13392">
    <property type="entry name" value="HNH_3"/>
    <property type="match status" value="1"/>
</dbReference>
<dbReference type="InterPro" id="IPR003615">
    <property type="entry name" value="HNH_nuc"/>
</dbReference>
<organism evidence="2">
    <name type="scientific">Microbacterium phage Merry</name>
    <dbReference type="NCBI Taxonomy" id="3144827"/>
    <lineage>
        <taxon>Viruses</taxon>
    </lineage>
</organism>
<keyword evidence="2" id="KW-0378">Hydrolase</keyword>
<keyword evidence="2" id="KW-0540">Nuclease</keyword>
<proteinExistence type="predicted"/>
<evidence type="ECO:0000259" key="1">
    <source>
        <dbReference type="Pfam" id="PF13392"/>
    </source>
</evidence>
<evidence type="ECO:0000313" key="2">
    <source>
        <dbReference type="EMBL" id="XBN42108.1"/>
    </source>
</evidence>